<dbReference type="InterPro" id="IPR004676">
    <property type="entry name" value="Cd-R_transporter"/>
</dbReference>
<dbReference type="EMBL" id="KZ613477">
    <property type="protein sequence ID" value="PMD22554.1"/>
    <property type="molecule type" value="Genomic_DNA"/>
</dbReference>
<gene>
    <name evidence="2" type="ORF">NA56DRAFT_528847</name>
</gene>
<evidence type="ECO:0000313" key="2">
    <source>
        <dbReference type="EMBL" id="PMD22554.1"/>
    </source>
</evidence>
<evidence type="ECO:0000256" key="1">
    <source>
        <dbReference type="SAM" id="Phobius"/>
    </source>
</evidence>
<feature type="transmembrane region" description="Helical" evidence="1">
    <location>
        <begin position="217"/>
        <end position="237"/>
    </location>
</feature>
<evidence type="ECO:0000313" key="3">
    <source>
        <dbReference type="Proteomes" id="UP000235672"/>
    </source>
</evidence>
<organism evidence="2 3">
    <name type="scientific">Hyaloscypha hepaticicola</name>
    <dbReference type="NCBI Taxonomy" id="2082293"/>
    <lineage>
        <taxon>Eukaryota</taxon>
        <taxon>Fungi</taxon>
        <taxon>Dikarya</taxon>
        <taxon>Ascomycota</taxon>
        <taxon>Pezizomycotina</taxon>
        <taxon>Leotiomycetes</taxon>
        <taxon>Helotiales</taxon>
        <taxon>Hyaloscyphaceae</taxon>
        <taxon>Hyaloscypha</taxon>
    </lineage>
</organism>
<proteinExistence type="predicted"/>
<feature type="transmembrane region" description="Helical" evidence="1">
    <location>
        <begin position="142"/>
        <end position="164"/>
    </location>
</feature>
<dbReference type="OrthoDB" id="3791566at2759"/>
<keyword evidence="1" id="KW-0472">Membrane</keyword>
<feature type="non-terminal residue" evidence="2">
    <location>
        <position position="249"/>
    </location>
</feature>
<keyword evidence="1" id="KW-0812">Transmembrane</keyword>
<dbReference type="Pfam" id="PF03596">
    <property type="entry name" value="Cad"/>
    <property type="match status" value="1"/>
</dbReference>
<keyword evidence="3" id="KW-1185">Reference proteome</keyword>
<accession>A0A2J6Q8I5</accession>
<feature type="transmembrane region" description="Helical" evidence="1">
    <location>
        <begin position="75"/>
        <end position="93"/>
    </location>
</feature>
<keyword evidence="1" id="KW-1133">Transmembrane helix</keyword>
<protein>
    <submittedName>
        <fullName evidence="2">Cad-domain-containing protein</fullName>
    </submittedName>
</protein>
<sequence length="249" mass="27724">MEFGKSIGTACSSFAITNIDDMFVLVTFFAEAAVSRTTTPWKITIGQYLGFTIIVIISMIGFGISYALPSEPIGFLGLLPILLGIWKLLEVLFPGKEEEEEGDSRVADLKSVLKVASITVMNGGDNIGTYVPLFSQAKGTEIAVYVVVYYILLGVWCLAAWSLMGQRHVLRLVEKYMQWVIPFLFIGLGIYITVKSDAYPWSIERINNSFIPNPGEVMMGVFTAFFLLSCIGIMLWLRLRKRCQTSTPD</sequence>
<dbReference type="Proteomes" id="UP000235672">
    <property type="component" value="Unassembled WGS sequence"/>
</dbReference>
<name>A0A2J6Q8I5_9HELO</name>
<reference evidence="2 3" key="1">
    <citation type="submission" date="2016-05" db="EMBL/GenBank/DDBJ databases">
        <title>A degradative enzymes factory behind the ericoid mycorrhizal symbiosis.</title>
        <authorList>
            <consortium name="DOE Joint Genome Institute"/>
            <person name="Martino E."/>
            <person name="Morin E."/>
            <person name="Grelet G."/>
            <person name="Kuo A."/>
            <person name="Kohler A."/>
            <person name="Daghino S."/>
            <person name="Barry K."/>
            <person name="Choi C."/>
            <person name="Cichocki N."/>
            <person name="Clum A."/>
            <person name="Copeland A."/>
            <person name="Hainaut M."/>
            <person name="Haridas S."/>
            <person name="Labutti K."/>
            <person name="Lindquist E."/>
            <person name="Lipzen A."/>
            <person name="Khouja H.-R."/>
            <person name="Murat C."/>
            <person name="Ohm R."/>
            <person name="Olson A."/>
            <person name="Spatafora J."/>
            <person name="Veneault-Fourrey C."/>
            <person name="Henrissat B."/>
            <person name="Grigoriev I."/>
            <person name="Martin F."/>
            <person name="Perotto S."/>
        </authorList>
    </citation>
    <scope>NUCLEOTIDE SEQUENCE [LARGE SCALE GENOMIC DNA]</scope>
    <source>
        <strain evidence="2 3">UAMH 7357</strain>
    </source>
</reference>
<feature type="transmembrane region" description="Helical" evidence="1">
    <location>
        <begin position="48"/>
        <end position="68"/>
    </location>
</feature>
<dbReference type="AlphaFoldDB" id="A0A2J6Q8I5"/>
<feature type="transmembrane region" description="Helical" evidence="1">
    <location>
        <begin position="176"/>
        <end position="194"/>
    </location>
</feature>